<dbReference type="EMBL" id="VSRR010006903">
    <property type="protein sequence ID" value="MPC45808.1"/>
    <property type="molecule type" value="Genomic_DNA"/>
</dbReference>
<evidence type="ECO:0000313" key="2">
    <source>
        <dbReference type="Proteomes" id="UP000324222"/>
    </source>
</evidence>
<gene>
    <name evidence="1" type="ORF">E2C01_039513</name>
</gene>
<proteinExistence type="predicted"/>
<name>A0A5B7FLK1_PORTR</name>
<accession>A0A5B7FLK1</accession>
<reference evidence="1 2" key="1">
    <citation type="submission" date="2019-05" db="EMBL/GenBank/DDBJ databases">
        <title>Another draft genome of Portunus trituberculatus and its Hox gene families provides insights of decapod evolution.</title>
        <authorList>
            <person name="Jeong J.-H."/>
            <person name="Song I."/>
            <person name="Kim S."/>
            <person name="Choi T."/>
            <person name="Kim D."/>
            <person name="Ryu S."/>
            <person name="Kim W."/>
        </authorList>
    </citation>
    <scope>NUCLEOTIDE SEQUENCE [LARGE SCALE GENOMIC DNA]</scope>
    <source>
        <tissue evidence="1">Muscle</tissue>
    </source>
</reference>
<organism evidence="1 2">
    <name type="scientific">Portunus trituberculatus</name>
    <name type="common">Swimming crab</name>
    <name type="synonym">Neptunus trituberculatus</name>
    <dbReference type="NCBI Taxonomy" id="210409"/>
    <lineage>
        <taxon>Eukaryota</taxon>
        <taxon>Metazoa</taxon>
        <taxon>Ecdysozoa</taxon>
        <taxon>Arthropoda</taxon>
        <taxon>Crustacea</taxon>
        <taxon>Multicrustacea</taxon>
        <taxon>Malacostraca</taxon>
        <taxon>Eumalacostraca</taxon>
        <taxon>Eucarida</taxon>
        <taxon>Decapoda</taxon>
        <taxon>Pleocyemata</taxon>
        <taxon>Brachyura</taxon>
        <taxon>Eubrachyura</taxon>
        <taxon>Portunoidea</taxon>
        <taxon>Portunidae</taxon>
        <taxon>Portuninae</taxon>
        <taxon>Portunus</taxon>
    </lineage>
</organism>
<evidence type="ECO:0000313" key="1">
    <source>
        <dbReference type="EMBL" id="MPC45808.1"/>
    </source>
</evidence>
<dbReference type="AlphaFoldDB" id="A0A5B7FLK1"/>
<sequence>MSLGLQPRLQTSAAWRRCEGESFTCENSTLSHSPRCNRFSVRLEHLSANEDRLEGYLECFIEAN</sequence>
<comment type="caution">
    <text evidence="1">The sequence shown here is derived from an EMBL/GenBank/DDBJ whole genome shotgun (WGS) entry which is preliminary data.</text>
</comment>
<protein>
    <submittedName>
        <fullName evidence="1">Uncharacterized protein</fullName>
    </submittedName>
</protein>
<dbReference type="Proteomes" id="UP000324222">
    <property type="component" value="Unassembled WGS sequence"/>
</dbReference>
<keyword evidence="2" id="KW-1185">Reference proteome</keyword>